<dbReference type="InterPro" id="IPR043129">
    <property type="entry name" value="ATPase_NBD"/>
</dbReference>
<dbReference type="AlphaFoldDB" id="A0A550C242"/>
<evidence type="ECO:0008006" key="3">
    <source>
        <dbReference type="Google" id="ProtNLM"/>
    </source>
</evidence>
<dbReference type="OrthoDB" id="2963168at2759"/>
<accession>A0A550C242</accession>
<dbReference type="PANTHER" id="PTHR14187">
    <property type="entry name" value="ALPHA KINASE/ELONGATION FACTOR 2 KINASE"/>
    <property type="match status" value="1"/>
</dbReference>
<proteinExistence type="predicted"/>
<comment type="caution">
    <text evidence="1">The sequence shown here is derived from an EMBL/GenBank/DDBJ whole genome shotgun (WGS) entry which is preliminary data.</text>
</comment>
<protein>
    <recommendedName>
        <fullName evidence="3">Actin-like ATPase domain-containing protein</fullName>
    </recommendedName>
</protein>
<sequence>MSDRKPYDGKTRKLIITIDVGTTFSGASYSILEPGKVPQVSGVNRYPAQEHAGGDSKIPSIVLYDADGEVRDVGAEALQDDIQERAEDEGWMKAEWFKLHMRPRAIDPSQKLSRLPPLPFNKTAFDVFADFLRYMFKCTKTYIQETQPSGAQFWTAFADTFDLVLTHPNGWEGRQQSQMRLAAVDAGIVPDNDAGRGRVSFVTEGEASLNFCLAKGLMDREMEDEGVIIVDAGGGTIDMSAYARKSMSNEISYVEIAPARCAFQGSILVRYNAEDYLRGHLDGSKYLDSVDDMLTVFDTKTKHTFKNAKIPVYIKFGTSRDNDPPFDIKAGKLTLPGADVASFFDPSVVAIAQGVLAQREAAKCPVKTVFLVGGFAASAYLYTQLQETLGPLGIAICRPESCMNKAVAEGGVLHTLQRQVSARVARFTYGVVVSVPYDTDNAEHRKRRAKVYTNRLGDERLSGSFLPLVHAGRQVSETEEFARNALSFIHDASHADTRHRTRILRHSGNSLPDWVDEDMANFQILCTLTRDISQIIHSMDPLHDASGVAYYKFDLGVVLFFGLTEFKAQLRWEEDGVEQRSPMQVVYPDEPA</sequence>
<dbReference type="SUPFAM" id="SSF53067">
    <property type="entry name" value="Actin-like ATPase domain"/>
    <property type="match status" value="2"/>
</dbReference>
<evidence type="ECO:0000313" key="1">
    <source>
        <dbReference type="EMBL" id="TRM58872.1"/>
    </source>
</evidence>
<dbReference type="Gene3D" id="3.30.420.40">
    <property type="match status" value="1"/>
</dbReference>
<dbReference type="CDD" id="cd10170">
    <property type="entry name" value="ASKHA_NBD_HSP70"/>
    <property type="match status" value="1"/>
</dbReference>
<name>A0A550C242_9AGAR</name>
<organism evidence="1 2">
    <name type="scientific">Schizophyllum amplum</name>
    <dbReference type="NCBI Taxonomy" id="97359"/>
    <lineage>
        <taxon>Eukaryota</taxon>
        <taxon>Fungi</taxon>
        <taxon>Dikarya</taxon>
        <taxon>Basidiomycota</taxon>
        <taxon>Agaricomycotina</taxon>
        <taxon>Agaricomycetes</taxon>
        <taxon>Agaricomycetidae</taxon>
        <taxon>Agaricales</taxon>
        <taxon>Schizophyllaceae</taxon>
        <taxon>Schizophyllum</taxon>
    </lineage>
</organism>
<reference evidence="1 2" key="1">
    <citation type="journal article" date="2019" name="New Phytol.">
        <title>Comparative genomics reveals unique wood-decay strategies and fruiting body development in the Schizophyllaceae.</title>
        <authorList>
            <person name="Almasi E."/>
            <person name="Sahu N."/>
            <person name="Krizsan K."/>
            <person name="Balint B."/>
            <person name="Kovacs G.M."/>
            <person name="Kiss B."/>
            <person name="Cseklye J."/>
            <person name="Drula E."/>
            <person name="Henrissat B."/>
            <person name="Nagy I."/>
            <person name="Chovatia M."/>
            <person name="Adam C."/>
            <person name="LaButti K."/>
            <person name="Lipzen A."/>
            <person name="Riley R."/>
            <person name="Grigoriev I.V."/>
            <person name="Nagy L.G."/>
        </authorList>
    </citation>
    <scope>NUCLEOTIDE SEQUENCE [LARGE SCALE GENOMIC DNA]</scope>
    <source>
        <strain evidence="1 2">NL-1724</strain>
    </source>
</reference>
<gene>
    <name evidence="1" type="ORF">BD626DRAFT_509893</name>
</gene>
<keyword evidence="2" id="KW-1185">Reference proteome</keyword>
<dbReference type="STRING" id="97359.A0A550C242"/>
<evidence type="ECO:0000313" key="2">
    <source>
        <dbReference type="Proteomes" id="UP000320762"/>
    </source>
</evidence>
<dbReference type="EMBL" id="VDMD01000032">
    <property type="protein sequence ID" value="TRM58872.1"/>
    <property type="molecule type" value="Genomic_DNA"/>
</dbReference>
<dbReference type="PANTHER" id="PTHR14187:SF5">
    <property type="entry name" value="HEAT SHOCK 70 KDA PROTEIN 12A"/>
    <property type="match status" value="1"/>
</dbReference>
<dbReference type="Proteomes" id="UP000320762">
    <property type="component" value="Unassembled WGS sequence"/>
</dbReference>